<dbReference type="STRING" id="279113.CPter91_2364"/>
<proteinExistence type="predicted"/>
<protein>
    <submittedName>
        <fullName evidence="2">Uncharacterized protein</fullName>
    </submittedName>
</protein>
<feature type="region of interest" description="Disordered" evidence="1">
    <location>
        <begin position="30"/>
        <end position="49"/>
    </location>
</feature>
<dbReference type="KEGG" id="cpra:CPter91_2364"/>
<dbReference type="AlphaFoldDB" id="A0A127Q414"/>
<feature type="compositionally biased region" description="Low complexity" evidence="1">
    <location>
        <begin position="35"/>
        <end position="49"/>
    </location>
</feature>
<reference evidence="2 3" key="1">
    <citation type="submission" date="2015-11" db="EMBL/GenBank/DDBJ databases">
        <title>Exploring the genomic traits of fungus-feeding bacterial genus Collimonas.</title>
        <authorList>
            <person name="Song C."/>
            <person name="Schmidt R."/>
            <person name="de Jager V."/>
            <person name="Krzyzanowska D."/>
            <person name="Jongedijk E."/>
            <person name="Cankar K."/>
            <person name="Beekwilder J."/>
            <person name="van Veen A."/>
            <person name="de Boer W."/>
            <person name="van Veen J.A."/>
            <person name="Garbeva P."/>
        </authorList>
    </citation>
    <scope>NUCLEOTIDE SEQUENCE [LARGE SCALE GENOMIC DNA]</scope>
    <source>
        <strain evidence="2 3">Ter91</strain>
    </source>
</reference>
<dbReference type="Proteomes" id="UP000074561">
    <property type="component" value="Chromosome"/>
</dbReference>
<gene>
    <name evidence="2" type="ORF">CPter91_2364</name>
</gene>
<evidence type="ECO:0000313" key="2">
    <source>
        <dbReference type="EMBL" id="AMP04726.1"/>
    </source>
</evidence>
<dbReference type="InterPro" id="IPR016181">
    <property type="entry name" value="Acyl_CoA_acyltransferase"/>
</dbReference>
<dbReference type="SUPFAM" id="SSF55729">
    <property type="entry name" value="Acyl-CoA N-acyltransferases (Nat)"/>
    <property type="match status" value="1"/>
</dbReference>
<sequence>MQYVHKTVNHVFYFGALNMKQDHSVITSGHVIDDSSTSSPSPAKSAMAAQREQRLPFTIRIVRDEQALQKAVGIRHAAYSRHLPELARNLQQFEQADLADDTIILLAESKFDGSSLGTMRIQTNHDRPLVLEQSVTLPAWLQGRHLAEATRLGVASGQIGKMVKTLLFKAYFLYCVENGIDWMVITARSPLDRQYDALLFQDVFSGGQFIPMQHVGMLPHRVMAFEVATARTRWSAAAHPLFALMFEIHHADLMLERPSNLLSISHSIFGHSNL</sequence>
<accession>A0A127Q414</accession>
<dbReference type="PATRIC" id="fig|279113.9.peg.2336"/>
<dbReference type="EMBL" id="CP013234">
    <property type="protein sequence ID" value="AMP04726.1"/>
    <property type="molecule type" value="Genomic_DNA"/>
</dbReference>
<evidence type="ECO:0000313" key="3">
    <source>
        <dbReference type="Proteomes" id="UP000074561"/>
    </source>
</evidence>
<evidence type="ECO:0000256" key="1">
    <source>
        <dbReference type="SAM" id="MobiDB-lite"/>
    </source>
</evidence>
<dbReference type="Gene3D" id="3.40.630.30">
    <property type="match status" value="1"/>
</dbReference>
<organism evidence="2 3">
    <name type="scientific">Collimonas pratensis</name>
    <dbReference type="NCBI Taxonomy" id="279113"/>
    <lineage>
        <taxon>Bacteria</taxon>
        <taxon>Pseudomonadati</taxon>
        <taxon>Pseudomonadota</taxon>
        <taxon>Betaproteobacteria</taxon>
        <taxon>Burkholderiales</taxon>
        <taxon>Oxalobacteraceae</taxon>
        <taxon>Collimonas</taxon>
    </lineage>
</organism>
<name>A0A127Q414_9BURK</name>